<accession>A0AAP6BLD9</accession>
<proteinExistence type="predicted"/>
<protein>
    <submittedName>
        <fullName evidence="1">Uncharacterized protein</fullName>
    </submittedName>
</protein>
<reference evidence="1" key="1">
    <citation type="journal article" date="2023" name="Microb. Genom.">
        <title>Mesoterricola silvestris gen. nov., sp. nov., Mesoterricola sediminis sp. nov., Geothrix oryzae sp. nov., Geothrix edaphica sp. nov., Geothrix rubra sp. nov., and Geothrix limicola sp. nov., six novel members of Acidobacteriota isolated from soils.</title>
        <authorList>
            <person name="Weisberg A.J."/>
            <person name="Pearce E."/>
            <person name="Kramer C.G."/>
            <person name="Chang J.H."/>
            <person name="Clarke C.R."/>
        </authorList>
    </citation>
    <scope>NUCLEOTIDE SEQUENCE</scope>
    <source>
        <strain evidence="1">NRRL_B-16521</strain>
    </source>
</reference>
<dbReference type="Proteomes" id="UP001282288">
    <property type="component" value="Unassembled WGS sequence"/>
</dbReference>
<evidence type="ECO:0000313" key="1">
    <source>
        <dbReference type="EMBL" id="MDX2966637.1"/>
    </source>
</evidence>
<evidence type="ECO:0000313" key="2">
    <source>
        <dbReference type="Proteomes" id="UP001282288"/>
    </source>
</evidence>
<name>A0AAP6BLD9_9ACTN</name>
<dbReference type="GeneID" id="69804778"/>
<sequence>MAGEAEAVRAALRALEAISDPMERARETSALLRDWPGLHRELREVRQQAVISAHDEGRTYDEIGVEIGTSGYRASQIARGVVKGSRRDDAPSAED</sequence>
<dbReference type="RefSeq" id="WP_010353401.1">
    <property type="nucleotide sequence ID" value="NZ_JAGJBY010000001.1"/>
</dbReference>
<comment type="caution">
    <text evidence="1">The sequence shown here is derived from an EMBL/GenBank/DDBJ whole genome shotgun (WGS) entry which is preliminary data.</text>
</comment>
<dbReference type="AlphaFoldDB" id="A0AAP6BLD9"/>
<organism evidence="1 2">
    <name type="scientific">Streptomyces acidiscabies</name>
    <dbReference type="NCBI Taxonomy" id="42234"/>
    <lineage>
        <taxon>Bacteria</taxon>
        <taxon>Bacillati</taxon>
        <taxon>Actinomycetota</taxon>
        <taxon>Actinomycetes</taxon>
        <taxon>Kitasatosporales</taxon>
        <taxon>Streptomycetaceae</taxon>
        <taxon>Streptomyces</taxon>
    </lineage>
</organism>
<dbReference type="EMBL" id="JARAWC010000063">
    <property type="protein sequence ID" value="MDX2966637.1"/>
    <property type="molecule type" value="Genomic_DNA"/>
</dbReference>
<gene>
    <name evidence="1" type="ORF">PV399_44095</name>
</gene>